<dbReference type="Gene3D" id="1.20.120.1630">
    <property type="match status" value="1"/>
</dbReference>
<keyword evidence="2 5" id="KW-0812">Transmembrane</keyword>
<evidence type="ECO:0008006" key="7">
    <source>
        <dbReference type="Google" id="ProtNLM"/>
    </source>
</evidence>
<accession>A0A3B0VZ59</accession>
<reference evidence="6" key="1">
    <citation type="submission" date="2018-06" db="EMBL/GenBank/DDBJ databases">
        <authorList>
            <person name="Zhirakovskaya E."/>
        </authorList>
    </citation>
    <scope>NUCLEOTIDE SEQUENCE</scope>
</reference>
<evidence type="ECO:0000313" key="6">
    <source>
        <dbReference type="EMBL" id="VAW48855.1"/>
    </source>
</evidence>
<dbReference type="GO" id="GO:0012505">
    <property type="term" value="C:endomembrane system"/>
    <property type="evidence" value="ECO:0007669"/>
    <property type="project" value="UniProtKB-SubCell"/>
</dbReference>
<dbReference type="PANTHER" id="PTHR12714:SF24">
    <property type="entry name" value="SLR1182 PROTEIN"/>
    <property type="match status" value="1"/>
</dbReference>
<feature type="transmembrane region" description="Helical" evidence="5">
    <location>
        <begin position="40"/>
        <end position="58"/>
    </location>
</feature>
<gene>
    <name evidence="6" type="ORF">MNBD_GAMMA04-715</name>
</gene>
<comment type="subcellular location">
    <subcellularLocation>
        <location evidence="1">Endomembrane system</location>
        <topology evidence="1">Multi-pass membrane protein</topology>
    </subcellularLocation>
</comment>
<dbReference type="InterPro" id="IPR007318">
    <property type="entry name" value="Phopholipid_MeTrfase"/>
</dbReference>
<dbReference type="PANTHER" id="PTHR12714">
    <property type="entry name" value="PROTEIN-S ISOPRENYLCYSTEINE O-METHYLTRANSFERASE"/>
    <property type="match status" value="1"/>
</dbReference>
<evidence type="ECO:0000256" key="5">
    <source>
        <dbReference type="SAM" id="Phobius"/>
    </source>
</evidence>
<proteinExistence type="predicted"/>
<sequence>MKKLFDYPIVLVVVLAVAMWGVGEFIPLFQTSFEYQKRMAIFLLGVGFLMIGVAGYLFRKAHTTVNPETPEKSTYLVTYGPYKLSRNPMYIGFLLWLMAWAIWIGSLLNIVFLVAFVLLVNRLYIAREERALHQLFGQEFEAYVRKVRRWI</sequence>
<evidence type="ECO:0000256" key="2">
    <source>
        <dbReference type="ARBA" id="ARBA00022692"/>
    </source>
</evidence>
<dbReference type="AlphaFoldDB" id="A0A3B0VZ59"/>
<feature type="transmembrane region" description="Helical" evidence="5">
    <location>
        <begin position="93"/>
        <end position="120"/>
    </location>
</feature>
<protein>
    <recommendedName>
        <fullName evidence="7">Steroid 5-alpha reductase C-terminal domain-containing protein</fullName>
    </recommendedName>
</protein>
<keyword evidence="3 5" id="KW-1133">Transmembrane helix</keyword>
<organism evidence="6">
    <name type="scientific">hydrothermal vent metagenome</name>
    <dbReference type="NCBI Taxonomy" id="652676"/>
    <lineage>
        <taxon>unclassified sequences</taxon>
        <taxon>metagenomes</taxon>
        <taxon>ecological metagenomes</taxon>
    </lineage>
</organism>
<evidence type="ECO:0000256" key="1">
    <source>
        <dbReference type="ARBA" id="ARBA00004127"/>
    </source>
</evidence>
<evidence type="ECO:0000256" key="3">
    <source>
        <dbReference type="ARBA" id="ARBA00022989"/>
    </source>
</evidence>
<evidence type="ECO:0000256" key="4">
    <source>
        <dbReference type="ARBA" id="ARBA00023136"/>
    </source>
</evidence>
<name>A0A3B0VZ59_9ZZZZ</name>
<dbReference type="GO" id="GO:0016740">
    <property type="term" value="F:transferase activity"/>
    <property type="evidence" value="ECO:0007669"/>
    <property type="project" value="UniProtKB-ARBA"/>
</dbReference>
<keyword evidence="4 5" id="KW-0472">Membrane</keyword>
<dbReference type="EMBL" id="UOFB01000297">
    <property type="protein sequence ID" value="VAW48855.1"/>
    <property type="molecule type" value="Genomic_DNA"/>
</dbReference>
<feature type="transmembrane region" description="Helical" evidence="5">
    <location>
        <begin position="6"/>
        <end position="28"/>
    </location>
</feature>
<dbReference type="Pfam" id="PF04191">
    <property type="entry name" value="PEMT"/>
    <property type="match status" value="1"/>
</dbReference>